<keyword evidence="2" id="KW-1185">Reference proteome</keyword>
<dbReference type="EMBL" id="CM039432">
    <property type="protein sequence ID" value="KAI4331829.1"/>
    <property type="molecule type" value="Genomic_DNA"/>
</dbReference>
<accession>A0ACB9N5N2</accession>
<sequence length="76" mass="8591">MDLTIDPNLVEEVNKDEICDGDGPFVEEDLTYLFSICQTFTTRDDLLIWMVVELKASEGEVVDWPGPFPVSNNPKV</sequence>
<evidence type="ECO:0000313" key="1">
    <source>
        <dbReference type="EMBL" id="KAI4331829.1"/>
    </source>
</evidence>
<dbReference type="Proteomes" id="UP000828941">
    <property type="component" value="Chromosome 7"/>
</dbReference>
<evidence type="ECO:0000313" key="2">
    <source>
        <dbReference type="Proteomes" id="UP000828941"/>
    </source>
</evidence>
<comment type="caution">
    <text evidence="1">The sequence shown here is derived from an EMBL/GenBank/DDBJ whole genome shotgun (WGS) entry which is preliminary data.</text>
</comment>
<proteinExistence type="predicted"/>
<organism evidence="1 2">
    <name type="scientific">Bauhinia variegata</name>
    <name type="common">Purple orchid tree</name>
    <name type="synonym">Phanera variegata</name>
    <dbReference type="NCBI Taxonomy" id="167791"/>
    <lineage>
        <taxon>Eukaryota</taxon>
        <taxon>Viridiplantae</taxon>
        <taxon>Streptophyta</taxon>
        <taxon>Embryophyta</taxon>
        <taxon>Tracheophyta</taxon>
        <taxon>Spermatophyta</taxon>
        <taxon>Magnoliopsida</taxon>
        <taxon>eudicotyledons</taxon>
        <taxon>Gunneridae</taxon>
        <taxon>Pentapetalae</taxon>
        <taxon>rosids</taxon>
        <taxon>fabids</taxon>
        <taxon>Fabales</taxon>
        <taxon>Fabaceae</taxon>
        <taxon>Cercidoideae</taxon>
        <taxon>Cercideae</taxon>
        <taxon>Bauhiniinae</taxon>
        <taxon>Bauhinia</taxon>
    </lineage>
</organism>
<gene>
    <name evidence="1" type="ORF">L6164_016784</name>
</gene>
<protein>
    <submittedName>
        <fullName evidence="1">Uncharacterized protein</fullName>
    </submittedName>
</protein>
<name>A0ACB9N5N2_BAUVA</name>
<reference evidence="1 2" key="1">
    <citation type="journal article" date="2022" name="DNA Res.">
        <title>Chromosomal-level genome assembly of the orchid tree Bauhinia variegata (Leguminosae; Cercidoideae) supports the allotetraploid origin hypothesis of Bauhinia.</title>
        <authorList>
            <person name="Zhong Y."/>
            <person name="Chen Y."/>
            <person name="Zheng D."/>
            <person name="Pang J."/>
            <person name="Liu Y."/>
            <person name="Luo S."/>
            <person name="Meng S."/>
            <person name="Qian L."/>
            <person name="Wei D."/>
            <person name="Dai S."/>
            <person name="Zhou R."/>
        </authorList>
    </citation>
    <scope>NUCLEOTIDE SEQUENCE [LARGE SCALE GENOMIC DNA]</scope>
    <source>
        <strain evidence="1">BV-YZ2020</strain>
    </source>
</reference>